<reference evidence="4" key="1">
    <citation type="journal article" date="2023" name="Mol. Ecol. Resour.">
        <title>Chromosome-level genome assembly of a triploid poplar Populus alba 'Berolinensis'.</title>
        <authorList>
            <person name="Chen S."/>
            <person name="Yu Y."/>
            <person name="Wang X."/>
            <person name="Wang S."/>
            <person name="Zhang T."/>
            <person name="Zhou Y."/>
            <person name="He R."/>
            <person name="Meng N."/>
            <person name="Wang Y."/>
            <person name="Liu W."/>
            <person name="Liu Z."/>
            <person name="Liu J."/>
            <person name="Guo Q."/>
            <person name="Huang H."/>
            <person name="Sederoff R.R."/>
            <person name="Wang G."/>
            <person name="Qu G."/>
            <person name="Chen S."/>
        </authorList>
    </citation>
    <scope>NUCLEOTIDE SEQUENCE</scope>
    <source>
        <strain evidence="4">SC-2020</strain>
    </source>
</reference>
<organism evidence="4 5">
    <name type="scientific">Populus alba x Populus x berolinensis</name>
    <dbReference type="NCBI Taxonomy" id="444605"/>
    <lineage>
        <taxon>Eukaryota</taxon>
        <taxon>Viridiplantae</taxon>
        <taxon>Streptophyta</taxon>
        <taxon>Embryophyta</taxon>
        <taxon>Tracheophyta</taxon>
        <taxon>Spermatophyta</taxon>
        <taxon>Magnoliopsida</taxon>
        <taxon>eudicotyledons</taxon>
        <taxon>Gunneridae</taxon>
        <taxon>Pentapetalae</taxon>
        <taxon>rosids</taxon>
        <taxon>fabids</taxon>
        <taxon>Malpighiales</taxon>
        <taxon>Salicaceae</taxon>
        <taxon>Saliceae</taxon>
        <taxon>Populus</taxon>
    </lineage>
</organism>
<feature type="domain" description="AB hydrolase-1" evidence="3">
    <location>
        <begin position="136"/>
        <end position="295"/>
    </location>
</feature>
<keyword evidence="2" id="KW-0812">Transmembrane</keyword>
<dbReference type="InterPro" id="IPR029058">
    <property type="entry name" value="AB_hydrolase_fold"/>
</dbReference>
<feature type="compositionally biased region" description="Basic residues" evidence="1">
    <location>
        <begin position="459"/>
        <end position="471"/>
    </location>
</feature>
<dbReference type="InterPro" id="IPR000073">
    <property type="entry name" value="AB_hydrolase_1"/>
</dbReference>
<name>A0AAD6LYV9_9ROSI</name>
<sequence length="528" mass="58539">MAIITEEPEIQPQNDREPTEEPTSPSKDPKRKPKPKPMTQTKPQTQAQTQTQTQNNPFVFWFYFTVSVSLVTFLAIGLSSLYSNPDPKSFFLSLSTPLRQHYSKGRTIKVQLAQNQPSSEVFVLESGKRDFVSEKVVIVHGLGLSSFSFRKVLDLLGSKGVHGVVFDLPGNGFSDKFMEASEERGNGVFERFKDAYALIKEKGIFWAFDNMVETGQIPYEEIVSHYSEKRSVVKPIVLGSEEMGLVLGQVIETLGLAPVHLVLHDSSLGMVANWVLKNSESVRSVTLVDTGLRPALPLCVLEVPVVREVVLGVNFVYEWLIRICCSTGIGGLDVAAHRMMLNGRDGRRAVVATGKKLNSSFDIAEWGGLDGVKGIPMQVVWCSGWSKEWSEEGHKVADALPQAKFVTHTGGRWPQENAADELAENIVKFVSSLPKSVRRVEEEPIPEHIQKMLDEAKDGHHHHHHHGHGGHGHHDGHGHGHGQTHGAGYMDAYGLGHGWGSFSQETRELERWKLKILISPHQNDAASV</sequence>
<feature type="region of interest" description="Disordered" evidence="1">
    <location>
        <begin position="1"/>
        <end position="51"/>
    </location>
</feature>
<dbReference type="SUPFAM" id="SSF53474">
    <property type="entry name" value="alpha/beta-Hydrolases"/>
    <property type="match status" value="1"/>
</dbReference>
<keyword evidence="2" id="KW-0472">Membrane</keyword>
<proteinExistence type="predicted"/>
<dbReference type="Pfam" id="PF00561">
    <property type="entry name" value="Abhydrolase_1"/>
    <property type="match status" value="1"/>
</dbReference>
<evidence type="ECO:0000259" key="3">
    <source>
        <dbReference type="Pfam" id="PF00561"/>
    </source>
</evidence>
<dbReference type="EMBL" id="JAQIZT010000013">
    <property type="protein sequence ID" value="KAJ6974327.1"/>
    <property type="molecule type" value="Genomic_DNA"/>
</dbReference>
<feature type="compositionally biased region" description="Low complexity" evidence="1">
    <location>
        <begin position="37"/>
        <end position="51"/>
    </location>
</feature>
<evidence type="ECO:0000313" key="4">
    <source>
        <dbReference type="EMBL" id="KAJ6974327.1"/>
    </source>
</evidence>
<evidence type="ECO:0000256" key="2">
    <source>
        <dbReference type="SAM" id="Phobius"/>
    </source>
</evidence>
<gene>
    <name evidence="4" type="ORF">NC653_030429</name>
</gene>
<accession>A0AAD6LYV9</accession>
<protein>
    <recommendedName>
        <fullName evidence="3">AB hydrolase-1 domain-containing protein</fullName>
    </recommendedName>
</protein>
<dbReference type="PANTHER" id="PTHR43329">
    <property type="entry name" value="EPOXIDE HYDROLASE"/>
    <property type="match status" value="1"/>
</dbReference>
<comment type="caution">
    <text evidence="4">The sequence shown here is derived from an EMBL/GenBank/DDBJ whole genome shotgun (WGS) entry which is preliminary data.</text>
</comment>
<keyword evidence="5" id="KW-1185">Reference proteome</keyword>
<dbReference type="Proteomes" id="UP001164929">
    <property type="component" value="Chromosome 13"/>
</dbReference>
<feature type="transmembrane region" description="Helical" evidence="2">
    <location>
        <begin position="58"/>
        <end position="82"/>
    </location>
</feature>
<dbReference type="AlphaFoldDB" id="A0AAD6LYV9"/>
<keyword evidence="2" id="KW-1133">Transmembrane helix</keyword>
<feature type="region of interest" description="Disordered" evidence="1">
    <location>
        <begin position="457"/>
        <end position="489"/>
    </location>
</feature>
<evidence type="ECO:0000313" key="5">
    <source>
        <dbReference type="Proteomes" id="UP001164929"/>
    </source>
</evidence>
<dbReference type="Gene3D" id="3.40.50.1820">
    <property type="entry name" value="alpha/beta hydrolase"/>
    <property type="match status" value="1"/>
</dbReference>
<evidence type="ECO:0000256" key="1">
    <source>
        <dbReference type="SAM" id="MobiDB-lite"/>
    </source>
</evidence>